<reference evidence="2 3" key="1">
    <citation type="submission" date="2024-10" db="EMBL/GenBank/DDBJ databases">
        <title>The Natural Products Discovery Center: Release of the First 8490 Sequenced Strains for Exploring Actinobacteria Biosynthetic Diversity.</title>
        <authorList>
            <person name="Kalkreuter E."/>
            <person name="Kautsar S.A."/>
            <person name="Yang D."/>
            <person name="Bader C.D."/>
            <person name="Teijaro C.N."/>
            <person name="Fluegel L."/>
            <person name="Davis C.M."/>
            <person name="Simpson J.R."/>
            <person name="Lauterbach L."/>
            <person name="Steele A.D."/>
            <person name="Gui C."/>
            <person name="Meng S."/>
            <person name="Li G."/>
            <person name="Viehrig K."/>
            <person name="Ye F."/>
            <person name="Su P."/>
            <person name="Kiefer A.F."/>
            <person name="Nichols A."/>
            <person name="Cepeda A.J."/>
            <person name="Yan W."/>
            <person name="Fan B."/>
            <person name="Jiang Y."/>
            <person name="Adhikari A."/>
            <person name="Zheng C.-J."/>
            <person name="Schuster L."/>
            <person name="Cowan T.M."/>
            <person name="Smanski M.J."/>
            <person name="Chevrette M.G."/>
            <person name="De Carvalho L.P.S."/>
            <person name="Shen B."/>
        </authorList>
    </citation>
    <scope>NUCLEOTIDE SEQUENCE [LARGE SCALE GENOMIC DNA]</scope>
    <source>
        <strain evidence="2 3">NPDC015755</strain>
    </source>
</reference>
<comment type="caution">
    <text evidence="2">The sequence shown here is derived from an EMBL/GenBank/DDBJ whole genome shotgun (WGS) entry which is preliminary data.</text>
</comment>
<dbReference type="Proteomes" id="UP001603013">
    <property type="component" value="Unassembled WGS sequence"/>
</dbReference>
<evidence type="ECO:0000256" key="1">
    <source>
        <dbReference type="SAM" id="MobiDB-lite"/>
    </source>
</evidence>
<evidence type="ECO:0000313" key="3">
    <source>
        <dbReference type="Proteomes" id="UP001603013"/>
    </source>
</evidence>
<evidence type="ECO:0008006" key="4">
    <source>
        <dbReference type="Google" id="ProtNLM"/>
    </source>
</evidence>
<feature type="compositionally biased region" description="Low complexity" evidence="1">
    <location>
        <begin position="23"/>
        <end position="55"/>
    </location>
</feature>
<name>A0ABW6YMX9_9ACTN</name>
<gene>
    <name evidence="2" type="ORF">ACF05T_32675</name>
</gene>
<evidence type="ECO:0000313" key="2">
    <source>
        <dbReference type="EMBL" id="MFF8280766.1"/>
    </source>
</evidence>
<proteinExistence type="predicted"/>
<sequence>MEAVPRTVRGTALGSGQAVFAMTPSHSLPSHSLPTHSPSMTPHSTHPTHSPASLPEGCAVPRFEPLRVRGGRQRLRRALARRRRAPAAILTMAAAALAVAGGSGEVSADPPPHPVVKEQRRATPVRLVSAPVRIADAATVRLLRPGDRVDVIAAPNSSMGGGGTARVIATGARVAEIPPVGETRPDGGSLVVLSVPRTAATALAGAGVTSQLAVTLY</sequence>
<feature type="region of interest" description="Disordered" evidence="1">
    <location>
        <begin position="22"/>
        <end position="57"/>
    </location>
</feature>
<dbReference type="RefSeq" id="WP_391937554.1">
    <property type="nucleotide sequence ID" value="NZ_JBIBSM010000025.1"/>
</dbReference>
<organism evidence="2 3">
    <name type="scientific">Streptomyces lateritius</name>
    <dbReference type="NCBI Taxonomy" id="67313"/>
    <lineage>
        <taxon>Bacteria</taxon>
        <taxon>Bacillati</taxon>
        <taxon>Actinomycetota</taxon>
        <taxon>Actinomycetes</taxon>
        <taxon>Kitasatosporales</taxon>
        <taxon>Streptomycetaceae</taxon>
        <taxon>Streptomyces</taxon>
    </lineage>
</organism>
<dbReference type="EMBL" id="JBIBSM010000025">
    <property type="protein sequence ID" value="MFF8280766.1"/>
    <property type="molecule type" value="Genomic_DNA"/>
</dbReference>
<protein>
    <recommendedName>
        <fullName evidence="4">Flp pilus assembly protein RcpC/CpaB domain-containing protein</fullName>
    </recommendedName>
</protein>
<accession>A0ABW6YMX9</accession>
<keyword evidence="3" id="KW-1185">Reference proteome</keyword>